<dbReference type="PaxDb" id="44689-DDB0204149"/>
<proteinExistence type="predicted"/>
<organism evidence="2 3">
    <name type="scientific">Dictyostelium discoideum</name>
    <name type="common">Social amoeba</name>
    <dbReference type="NCBI Taxonomy" id="44689"/>
    <lineage>
        <taxon>Eukaryota</taxon>
        <taxon>Amoebozoa</taxon>
        <taxon>Evosea</taxon>
        <taxon>Eumycetozoa</taxon>
        <taxon>Dictyostelia</taxon>
        <taxon>Dictyosteliales</taxon>
        <taxon>Dictyosteliaceae</taxon>
        <taxon>Dictyostelium</taxon>
    </lineage>
</organism>
<dbReference type="InParanoid" id="Q54U26"/>
<feature type="region of interest" description="Disordered" evidence="1">
    <location>
        <begin position="197"/>
        <end position="314"/>
    </location>
</feature>
<dbReference type="GeneID" id="8623015"/>
<name>Q54U26_DICDI</name>
<dbReference type="AlphaFoldDB" id="Q54U26"/>
<accession>Q54U26</accession>
<reference evidence="2 3" key="1">
    <citation type="journal article" date="2005" name="Nature">
        <title>The genome of the social amoeba Dictyostelium discoideum.</title>
        <authorList>
            <consortium name="The Dictyostelium discoideum Sequencing Consortium"/>
            <person name="Eichinger L."/>
            <person name="Pachebat J.A."/>
            <person name="Glockner G."/>
            <person name="Rajandream M.A."/>
            <person name="Sucgang R."/>
            <person name="Berriman M."/>
            <person name="Song J."/>
            <person name="Olsen R."/>
            <person name="Szafranski K."/>
            <person name="Xu Q."/>
            <person name="Tunggal B."/>
            <person name="Kummerfeld S."/>
            <person name="Madera M."/>
            <person name="Konfortov B.A."/>
            <person name="Rivero F."/>
            <person name="Bankier A.T."/>
            <person name="Lehmann R."/>
            <person name="Hamlin N."/>
            <person name="Davies R."/>
            <person name="Gaudet P."/>
            <person name="Fey P."/>
            <person name="Pilcher K."/>
            <person name="Chen G."/>
            <person name="Saunders D."/>
            <person name="Sodergren E."/>
            <person name="Davis P."/>
            <person name="Kerhornou A."/>
            <person name="Nie X."/>
            <person name="Hall N."/>
            <person name="Anjard C."/>
            <person name="Hemphill L."/>
            <person name="Bason N."/>
            <person name="Farbrother P."/>
            <person name="Desany B."/>
            <person name="Just E."/>
            <person name="Morio T."/>
            <person name="Rost R."/>
            <person name="Churcher C."/>
            <person name="Cooper J."/>
            <person name="Haydock S."/>
            <person name="van Driessche N."/>
            <person name="Cronin A."/>
            <person name="Goodhead I."/>
            <person name="Muzny D."/>
            <person name="Mourier T."/>
            <person name="Pain A."/>
            <person name="Lu M."/>
            <person name="Harper D."/>
            <person name="Lindsay R."/>
            <person name="Hauser H."/>
            <person name="James K."/>
            <person name="Quiles M."/>
            <person name="Madan Babu M."/>
            <person name="Saito T."/>
            <person name="Buchrieser C."/>
            <person name="Wardroper A."/>
            <person name="Felder M."/>
            <person name="Thangavelu M."/>
            <person name="Johnson D."/>
            <person name="Knights A."/>
            <person name="Loulseged H."/>
            <person name="Mungall K."/>
            <person name="Oliver K."/>
            <person name="Price C."/>
            <person name="Quail M.A."/>
            <person name="Urushihara H."/>
            <person name="Hernandez J."/>
            <person name="Rabbinowitsch E."/>
            <person name="Steffen D."/>
            <person name="Sanders M."/>
            <person name="Ma J."/>
            <person name="Kohara Y."/>
            <person name="Sharp S."/>
            <person name="Simmonds M."/>
            <person name="Spiegler S."/>
            <person name="Tivey A."/>
            <person name="Sugano S."/>
            <person name="White B."/>
            <person name="Walker D."/>
            <person name="Woodward J."/>
            <person name="Winckler T."/>
            <person name="Tanaka Y."/>
            <person name="Shaulsky G."/>
            <person name="Schleicher M."/>
            <person name="Weinstock G."/>
            <person name="Rosenthal A."/>
            <person name="Cox E.C."/>
            <person name="Chisholm R.L."/>
            <person name="Gibbs R."/>
            <person name="Loomis W.F."/>
            <person name="Platzer M."/>
            <person name="Kay R.R."/>
            <person name="Williams J."/>
            <person name="Dear P.H."/>
            <person name="Noegel A.A."/>
            <person name="Barrell B."/>
            <person name="Kuspa A."/>
        </authorList>
    </citation>
    <scope>NUCLEOTIDE SEQUENCE [LARGE SCALE GENOMIC DNA]</scope>
    <source>
        <strain evidence="2 3">AX4</strain>
    </source>
</reference>
<dbReference type="RefSeq" id="XP_640739.1">
    <property type="nucleotide sequence ID" value="XM_635647.1"/>
</dbReference>
<gene>
    <name evidence="2" type="ORF">DDB_G0281349</name>
</gene>
<dbReference type="VEuPathDB" id="AmoebaDB:DDB_G0281349"/>
<dbReference type="HOGENOM" id="CLU_886879_0_0_1"/>
<evidence type="ECO:0000256" key="1">
    <source>
        <dbReference type="SAM" id="MobiDB-lite"/>
    </source>
</evidence>
<evidence type="ECO:0000313" key="3">
    <source>
        <dbReference type="Proteomes" id="UP000002195"/>
    </source>
</evidence>
<dbReference type="Proteomes" id="UP000002195">
    <property type="component" value="Unassembled WGS sequence"/>
</dbReference>
<keyword evidence="3" id="KW-1185">Reference proteome</keyword>
<evidence type="ECO:0000313" key="2">
    <source>
        <dbReference type="EMBL" id="EAL66760.1"/>
    </source>
</evidence>
<feature type="compositionally biased region" description="Basic and acidic residues" evidence="1">
    <location>
        <begin position="247"/>
        <end position="256"/>
    </location>
</feature>
<comment type="caution">
    <text evidence="2">The sequence shown here is derived from an EMBL/GenBank/DDBJ whole genome shotgun (WGS) entry which is preliminary data.</text>
</comment>
<protein>
    <submittedName>
        <fullName evidence="2">Uncharacterized protein</fullName>
    </submittedName>
</protein>
<feature type="compositionally biased region" description="Acidic residues" evidence="1">
    <location>
        <begin position="204"/>
        <end position="240"/>
    </location>
</feature>
<sequence>MKYQIPNGLGTGISLPPIFANTLNGDLAINAIVNGKENNWIVIFNGYYLLSIYKESISLYPRKSMDLNTNFVLRKIDEKIDSVSFQLSIPHLNFVINFSKLLRFSLTRGNQFGNEKSSHEQCFQLVTPEVTWFFKSQDHFEWVSRLSPEYQTYSQPSSLIKDQVILGKVDSRGVHLNDESPIIETRTIPTIQVVEKQEEREVVDQEDQEKQEEEQEEEEREVEENQVEKEEEEQEEEETILESPEPIVDHENHLNDSPKSLKQLLEDEPENQKEDSFSEGINQQQSNDHFRLDQQLIKNEQKENQDTFYDQHSN</sequence>
<dbReference type="EMBL" id="AAFI02000040">
    <property type="protein sequence ID" value="EAL66760.1"/>
    <property type="molecule type" value="Genomic_DNA"/>
</dbReference>
<dbReference type="KEGG" id="ddi:DDB_G0281349"/>